<evidence type="ECO:0000256" key="1">
    <source>
        <dbReference type="ARBA" id="ARBA00022737"/>
    </source>
</evidence>
<organism evidence="5 6">
    <name type="scientific">Lasiodiplodia theobromae</name>
    <dbReference type="NCBI Taxonomy" id="45133"/>
    <lineage>
        <taxon>Eukaryota</taxon>
        <taxon>Fungi</taxon>
        <taxon>Dikarya</taxon>
        <taxon>Ascomycota</taxon>
        <taxon>Pezizomycotina</taxon>
        <taxon>Dothideomycetes</taxon>
        <taxon>Dothideomycetes incertae sedis</taxon>
        <taxon>Botryosphaeriales</taxon>
        <taxon>Botryosphaeriaceae</taxon>
        <taxon>Lasiodiplodia</taxon>
    </lineage>
</organism>
<dbReference type="OrthoDB" id="195446at2759"/>
<dbReference type="Pfam" id="PF12796">
    <property type="entry name" value="Ank_2"/>
    <property type="match status" value="3"/>
</dbReference>
<dbReference type="PANTHER" id="PTHR24198:SF165">
    <property type="entry name" value="ANKYRIN REPEAT-CONTAINING PROTEIN-RELATED"/>
    <property type="match status" value="1"/>
</dbReference>
<dbReference type="InterPro" id="IPR027417">
    <property type="entry name" value="P-loop_NTPase"/>
</dbReference>
<dbReference type="SUPFAM" id="SSF48403">
    <property type="entry name" value="Ankyrin repeat"/>
    <property type="match status" value="3"/>
</dbReference>
<keyword evidence="6" id="KW-1185">Reference proteome</keyword>
<sequence length="1214" mass="135798">MVCSVCGSGSDRSQTPVEDPTVEAIEEWLQPLPLDFQRAHDAAINARHPGTGTRFLTETSAFTDWLDGPSSSSSAKTLLCTGAAGSGKTTTAAAAVEFLKERFADDETVAVVGVYFDYQDRQVQTLDRVYATISLELAKEVQEFPDNFVYDGWPKLVRDDQRSAAEISTLVGALVPAFARVFLVVDGLDELENEPELAKRREQFLADLAGWQKDEELWVMVSCESEASVKDVFEGYSTMEVAPDRVDLELYCCHRFAEFSLAFSDGPGLQQEIQQSLEILYGGNFLATKLCLDYLAATEDGRIMKEMVDGLHDSMQGDTLDAVYGMAIDHINNQPAIPKTLAQRTIAWIVRAKRPLFAAEVLHAAGFNEDGTAWSEGEVPHIDDVISSCAGLVSVEAETEKLRLLHKSAFNYFRANADEWMEPGEKAMAMGCMKYLQMEEPEDVFCHDVWDDMDERERYFREWPLADYALHFWGNHAHEVQNDPDVQEMALKLLDHRPALKRIQNAAFEGLKDPSGYSYSFAWHLPIGILTLFGLDQALDLFLAMQVNRVSQWMDRTLKTAMQLAIDRNEIETFKILVKFVQRTGRLGYSELTSVTGPIWHAANAANYKAVEAAFDIIDMTGEYRQDILDRVMNEAIEKKSMEAASFVVRRSDFSPSPHHLFEAIKQDMPELIELLLTRPEVDPEVLNDDRRTTLAFAALLGRARIFDILLDSGKVDPAIRDRSGCTALALAVERACGHHGDEDSPFKHIIGRLLQLDTDVGLNDKDKKGWTLLTHAARSGDVGVFSLLLDRLGEELDKRDPSGRCMVSHAVEGPWYRMEVLSMLINQLGLPVNLQDNKGKTPLIWAAEKSGMRSEAIECLLKSGKDVALNHRDHSGRTPLSYAAQDRGRGFDALVDAEDIDPNVQDEQGRTALWYAWDIDSAETSPFTKLIRHPKTNPNIQDKRGQTILIHKAEASRSWGMKTVLSHEMTDPNMVDETGRTALFYAVFDHYQTVETMISHPATNPNVVDADGRTPLSHAAEHDHQGSFVEELLKHPDTLVDIPDNAGLTPLDYAGMTTLAFLETVAPLVIRFLQETKSSEKQDRRARFIRGANKAPRGGTTLLVLAMRYSEKHPELVQALIEEPGININCRDTRNKTLFYMALWNLDVAAMRALLRRPDLGTGNDTDRDDLESAMEFRRGPSLTEEKADMVSEAEELLKQYLSRGACVGGRVL</sequence>
<gene>
    <name evidence="5" type="primary">Rnasel</name>
    <name evidence="5" type="ORF">DBV05_g9732</name>
</gene>
<proteinExistence type="predicted"/>
<dbReference type="Gene3D" id="3.40.50.300">
    <property type="entry name" value="P-loop containing nucleotide triphosphate hydrolases"/>
    <property type="match status" value="1"/>
</dbReference>
<feature type="domain" description="Nephrocystin 3-like N-terminal" evidence="4">
    <location>
        <begin position="51"/>
        <end position="211"/>
    </location>
</feature>
<evidence type="ECO:0000256" key="2">
    <source>
        <dbReference type="ARBA" id="ARBA00023043"/>
    </source>
</evidence>
<dbReference type="PANTHER" id="PTHR24198">
    <property type="entry name" value="ANKYRIN REPEAT AND PROTEIN KINASE DOMAIN-CONTAINING PROTEIN"/>
    <property type="match status" value="1"/>
</dbReference>
<dbReference type="Gene3D" id="1.25.40.20">
    <property type="entry name" value="Ankyrin repeat-containing domain"/>
    <property type="match status" value="4"/>
</dbReference>
<feature type="repeat" description="ANK" evidence="3">
    <location>
        <begin position="839"/>
        <end position="873"/>
    </location>
</feature>
<dbReference type="AlphaFoldDB" id="A0A5N5D230"/>
<comment type="caution">
    <text evidence="5">The sequence shown here is derived from an EMBL/GenBank/DDBJ whole genome shotgun (WGS) entry which is preliminary data.</text>
</comment>
<evidence type="ECO:0000313" key="6">
    <source>
        <dbReference type="Proteomes" id="UP000325902"/>
    </source>
</evidence>
<accession>A0A5N5D230</accession>
<protein>
    <submittedName>
        <fullName evidence="5">2-5A-dependent ribonuclease</fullName>
    </submittedName>
</protein>
<dbReference type="InterPro" id="IPR056884">
    <property type="entry name" value="NPHP3-like_N"/>
</dbReference>
<dbReference type="EMBL" id="VCHE01000097">
    <property type="protein sequence ID" value="KAB2571601.1"/>
    <property type="molecule type" value="Genomic_DNA"/>
</dbReference>
<evidence type="ECO:0000256" key="3">
    <source>
        <dbReference type="PROSITE-ProRule" id="PRU00023"/>
    </source>
</evidence>
<dbReference type="InterPro" id="IPR036770">
    <property type="entry name" value="Ankyrin_rpt-contain_sf"/>
</dbReference>
<reference evidence="5 6" key="1">
    <citation type="journal article" date="2019" name="Sci. Rep.">
        <title>A multi-omics analysis of the grapevine pathogen Lasiodiplodia theobromae reveals that temperature affects the expression of virulence- and pathogenicity-related genes.</title>
        <authorList>
            <person name="Felix C."/>
            <person name="Meneses R."/>
            <person name="Goncalves M.F.M."/>
            <person name="Tilleman L."/>
            <person name="Duarte A.S."/>
            <person name="Jorrin-Novo J.V."/>
            <person name="Van de Peer Y."/>
            <person name="Deforce D."/>
            <person name="Van Nieuwerburgh F."/>
            <person name="Esteves A.C."/>
            <person name="Alves A."/>
        </authorList>
    </citation>
    <scope>NUCLEOTIDE SEQUENCE [LARGE SCALE GENOMIC DNA]</scope>
    <source>
        <strain evidence="5 6">LA-SOL3</strain>
    </source>
</reference>
<dbReference type="Pfam" id="PF24883">
    <property type="entry name" value="NPHP3_N"/>
    <property type="match status" value="1"/>
</dbReference>
<dbReference type="Proteomes" id="UP000325902">
    <property type="component" value="Unassembled WGS sequence"/>
</dbReference>
<evidence type="ECO:0000259" key="4">
    <source>
        <dbReference type="Pfam" id="PF24883"/>
    </source>
</evidence>
<dbReference type="PROSITE" id="PS50088">
    <property type="entry name" value="ANK_REPEAT"/>
    <property type="match status" value="1"/>
</dbReference>
<keyword evidence="1" id="KW-0677">Repeat</keyword>
<dbReference type="SMART" id="SM00248">
    <property type="entry name" value="ANK"/>
    <property type="match status" value="11"/>
</dbReference>
<name>A0A5N5D230_9PEZI</name>
<keyword evidence="2 3" id="KW-0040">ANK repeat</keyword>
<dbReference type="InterPro" id="IPR002110">
    <property type="entry name" value="Ankyrin_rpt"/>
</dbReference>
<evidence type="ECO:0000313" key="5">
    <source>
        <dbReference type="EMBL" id="KAB2571601.1"/>
    </source>
</evidence>